<comment type="similarity">
    <text evidence="6">Belongs to the bacillales FliT family.</text>
</comment>
<name>A0A1V4IM30_9CLOT</name>
<accession>A0A1V4IM30</accession>
<proteinExistence type="inferred from homology"/>
<evidence type="ECO:0000256" key="7">
    <source>
        <dbReference type="ARBA" id="ARBA00093797"/>
    </source>
</evidence>
<evidence type="ECO:0000256" key="3">
    <source>
        <dbReference type="ARBA" id="ARBA00022795"/>
    </source>
</evidence>
<comment type="function">
    <text evidence="5">May act as an export chaperone for the filament capping protein FliD.</text>
</comment>
<keyword evidence="2" id="KW-0963">Cytoplasm</keyword>
<sequence>MDNSTLREKLLQYKNLTEELTTAVNNEQPDAIDSLFQKRQYIIDEIDALGYDGDEFRKIAEEFQLLNKSKQLEDAIYKKKDEMRENLRKLKERKVANKSYYNSSNSIKSFFNTRI</sequence>
<keyword evidence="8" id="KW-0282">Flagellum</keyword>
<dbReference type="RefSeq" id="WP_079425086.1">
    <property type="nucleotide sequence ID" value="NZ_MZGV01000027.1"/>
</dbReference>
<dbReference type="EMBL" id="MZGV01000027">
    <property type="protein sequence ID" value="OPJ60880.1"/>
    <property type="molecule type" value="Genomic_DNA"/>
</dbReference>
<dbReference type="AlphaFoldDB" id="A0A1V4IM30"/>
<organism evidence="8 9">
    <name type="scientific">Clostridium oryzae</name>
    <dbReference type="NCBI Taxonomy" id="1450648"/>
    <lineage>
        <taxon>Bacteria</taxon>
        <taxon>Bacillati</taxon>
        <taxon>Bacillota</taxon>
        <taxon>Clostridia</taxon>
        <taxon>Eubacteriales</taxon>
        <taxon>Clostridiaceae</taxon>
        <taxon>Clostridium</taxon>
    </lineage>
</organism>
<keyword evidence="4" id="KW-0143">Chaperone</keyword>
<dbReference type="OrthoDB" id="1937361at2"/>
<evidence type="ECO:0000256" key="4">
    <source>
        <dbReference type="ARBA" id="ARBA00023186"/>
    </source>
</evidence>
<keyword evidence="9" id="KW-1185">Reference proteome</keyword>
<comment type="caution">
    <text evidence="8">The sequence shown here is derived from an EMBL/GenBank/DDBJ whole genome shotgun (WGS) entry which is preliminary data.</text>
</comment>
<reference evidence="8 9" key="1">
    <citation type="submission" date="2017-03" db="EMBL/GenBank/DDBJ databases">
        <title>Genome sequence of Clostridium oryzae DSM 28571.</title>
        <authorList>
            <person name="Poehlein A."/>
            <person name="Daniel R."/>
        </authorList>
    </citation>
    <scope>NUCLEOTIDE SEQUENCE [LARGE SCALE GENOMIC DNA]</scope>
    <source>
        <strain evidence="8 9">DSM 28571</strain>
    </source>
</reference>
<dbReference type="InterPro" id="IPR008622">
    <property type="entry name" value="FliT"/>
</dbReference>
<evidence type="ECO:0000256" key="1">
    <source>
        <dbReference type="ARBA" id="ARBA00004514"/>
    </source>
</evidence>
<keyword evidence="3" id="KW-1005">Bacterial flagellum biogenesis</keyword>
<evidence type="ECO:0000256" key="5">
    <source>
        <dbReference type="ARBA" id="ARBA00093765"/>
    </source>
</evidence>
<evidence type="ECO:0000256" key="6">
    <source>
        <dbReference type="ARBA" id="ARBA00093785"/>
    </source>
</evidence>
<dbReference type="Proteomes" id="UP000190080">
    <property type="component" value="Unassembled WGS sequence"/>
</dbReference>
<dbReference type="STRING" id="1450648.CLORY_25870"/>
<dbReference type="Pfam" id="PF05400">
    <property type="entry name" value="FliT"/>
    <property type="match status" value="1"/>
</dbReference>
<evidence type="ECO:0000313" key="9">
    <source>
        <dbReference type="Proteomes" id="UP000190080"/>
    </source>
</evidence>
<gene>
    <name evidence="8" type="ORF">CLORY_25870</name>
</gene>
<keyword evidence="8" id="KW-0966">Cell projection</keyword>
<evidence type="ECO:0000313" key="8">
    <source>
        <dbReference type="EMBL" id="OPJ60880.1"/>
    </source>
</evidence>
<comment type="subcellular location">
    <subcellularLocation>
        <location evidence="1">Cytoplasm</location>
        <location evidence="1">Cytosol</location>
    </subcellularLocation>
</comment>
<evidence type="ECO:0000256" key="2">
    <source>
        <dbReference type="ARBA" id="ARBA00022490"/>
    </source>
</evidence>
<protein>
    <recommendedName>
        <fullName evidence="7">Flagellar protein FliT</fullName>
    </recommendedName>
</protein>
<keyword evidence="8" id="KW-0969">Cilium</keyword>